<dbReference type="InterPro" id="IPR059040">
    <property type="entry name" value="HH_CyaD-like"/>
</dbReference>
<reference evidence="13" key="1">
    <citation type="journal article" date="2014" name="Int. J. Syst. Evol. Microbiol.">
        <title>Complete genome sequence of Corynebacterium casei LMG S-19264T (=DSM 44701T), isolated from a smear-ripened cheese.</title>
        <authorList>
            <consortium name="US DOE Joint Genome Institute (JGI-PGF)"/>
            <person name="Walter F."/>
            <person name="Albersmeier A."/>
            <person name="Kalinowski J."/>
            <person name="Ruckert C."/>
        </authorList>
    </citation>
    <scope>NUCLEOTIDE SEQUENCE</scope>
    <source>
        <strain evidence="13">KCTC 32182</strain>
    </source>
</reference>
<dbReference type="PROSITE" id="PS00543">
    <property type="entry name" value="HLYD_FAMILY"/>
    <property type="match status" value="1"/>
</dbReference>
<dbReference type="NCBIfam" id="TIGR01843">
    <property type="entry name" value="type_I_hlyD"/>
    <property type="match status" value="1"/>
</dbReference>
<comment type="caution">
    <text evidence="13">The sequence shown here is derived from an EMBL/GenBank/DDBJ whole genome shotgun (WGS) entry which is preliminary data.</text>
</comment>
<dbReference type="Proteomes" id="UP000645257">
    <property type="component" value="Unassembled WGS sequence"/>
</dbReference>
<evidence type="ECO:0000256" key="6">
    <source>
        <dbReference type="ARBA" id="ARBA00022692"/>
    </source>
</evidence>
<evidence type="ECO:0000256" key="10">
    <source>
        <dbReference type="SAM" id="Coils"/>
    </source>
</evidence>
<evidence type="ECO:0000256" key="9">
    <source>
        <dbReference type="RuleBase" id="RU365093"/>
    </source>
</evidence>
<keyword evidence="3 9" id="KW-0813">Transport</keyword>
<feature type="domain" description="AprE-like beta-barrel" evidence="12">
    <location>
        <begin position="362"/>
        <end position="450"/>
    </location>
</feature>
<evidence type="ECO:0000256" key="1">
    <source>
        <dbReference type="ARBA" id="ARBA00004377"/>
    </source>
</evidence>
<name>A0A918P5H6_9NEIS</name>
<sequence>MKIGLEALAALCRRYGEVFVTAWRHRAQFEPVRRANDEREFLPAHLELIETPVSPLPMWTIRLLILIAVLTVAWAAVGRMDIVAVSTGRIVSGGRTKMIQPAQGAVVSAIKVRDGQHVAAGELLLELDAVGADADHRKTGDALRTAYLDASRFEGLLRAADSGTSPRLAAVDGVEPSRLAAEVSLAEGQWRAYQSRRDALSAVLAQREAELATLQQQIRKLQGSALMAQEREKDYRDLLAKNFVSRHAYLEKQQQHAELQSEIAVQQSRVKEVRATLASQRQELASLRAEFRKDALDQLRQANERIAQLQEEIRKTGAQQSRMRLVSPVAGTVQQLAIHTVGGVVTEAQPLMAIVPDGDALEAETWIDNQDIGFVRPGQSVVVKVDSFPYTRYGYLEGTVESVSSDAVRDESRGWGFTARIRLKRDRLVIDGKPVKLTPGMTVSAEIRTGTRRVISYFLGPLQEYASESFRER</sequence>
<dbReference type="EMBL" id="BMYX01000018">
    <property type="protein sequence ID" value="GGY23270.1"/>
    <property type="molecule type" value="Genomic_DNA"/>
</dbReference>
<keyword evidence="7" id="KW-1133">Transmembrane helix</keyword>
<proteinExistence type="inferred from homology"/>
<keyword evidence="6" id="KW-0812">Transmembrane</keyword>
<protein>
    <recommendedName>
        <fullName evidence="9">Membrane fusion protein (MFP) family protein</fullName>
    </recommendedName>
</protein>
<dbReference type="Pfam" id="PF26002">
    <property type="entry name" value="Beta-barrel_AprE"/>
    <property type="match status" value="1"/>
</dbReference>
<comment type="subcellular location">
    <subcellularLocation>
        <location evidence="1 9">Cell inner membrane</location>
        <topology evidence="1 9">Single-pass membrane protein</topology>
    </subcellularLocation>
</comment>
<evidence type="ECO:0000259" key="11">
    <source>
        <dbReference type="Pfam" id="PF25988"/>
    </source>
</evidence>
<dbReference type="InterPro" id="IPR058982">
    <property type="entry name" value="Beta-barrel_AprE"/>
</dbReference>
<reference evidence="13" key="2">
    <citation type="submission" date="2020-09" db="EMBL/GenBank/DDBJ databases">
        <authorList>
            <person name="Sun Q."/>
            <person name="Kim S."/>
        </authorList>
    </citation>
    <scope>NUCLEOTIDE SEQUENCE</scope>
    <source>
        <strain evidence="13">KCTC 32182</strain>
    </source>
</reference>
<dbReference type="AlphaFoldDB" id="A0A918P5H6"/>
<dbReference type="Pfam" id="PF25988">
    <property type="entry name" value="HH_CyaD"/>
    <property type="match status" value="1"/>
</dbReference>
<evidence type="ECO:0000259" key="12">
    <source>
        <dbReference type="Pfam" id="PF26002"/>
    </source>
</evidence>
<keyword evidence="4 9" id="KW-1003">Cell membrane</keyword>
<dbReference type="PANTHER" id="PTHR30386">
    <property type="entry name" value="MEMBRANE FUSION SUBUNIT OF EMRAB-TOLC MULTIDRUG EFFLUX PUMP"/>
    <property type="match status" value="1"/>
</dbReference>
<evidence type="ECO:0000256" key="8">
    <source>
        <dbReference type="ARBA" id="ARBA00023136"/>
    </source>
</evidence>
<gene>
    <name evidence="13" type="ORF">GCM10011289_28820</name>
</gene>
<keyword evidence="5 9" id="KW-0997">Cell inner membrane</keyword>
<evidence type="ECO:0000256" key="3">
    <source>
        <dbReference type="ARBA" id="ARBA00022448"/>
    </source>
</evidence>
<dbReference type="InterPro" id="IPR050739">
    <property type="entry name" value="MFP"/>
</dbReference>
<evidence type="ECO:0000313" key="13">
    <source>
        <dbReference type="EMBL" id="GGY23270.1"/>
    </source>
</evidence>
<evidence type="ECO:0000256" key="2">
    <source>
        <dbReference type="ARBA" id="ARBA00009477"/>
    </source>
</evidence>
<organism evidence="13 14">
    <name type="scientific">Paludibacterium paludis</name>
    <dbReference type="NCBI Taxonomy" id="1225769"/>
    <lineage>
        <taxon>Bacteria</taxon>
        <taxon>Pseudomonadati</taxon>
        <taxon>Pseudomonadota</taxon>
        <taxon>Betaproteobacteria</taxon>
        <taxon>Neisseriales</taxon>
        <taxon>Chromobacteriaceae</taxon>
        <taxon>Paludibacterium</taxon>
    </lineage>
</organism>
<comment type="similarity">
    <text evidence="2 9">Belongs to the membrane fusion protein (MFP) (TC 8.A.1) family.</text>
</comment>
<keyword evidence="10" id="KW-0175">Coiled coil</keyword>
<dbReference type="RefSeq" id="WP_189535546.1">
    <property type="nucleotide sequence ID" value="NZ_BMYX01000018.1"/>
</dbReference>
<dbReference type="Gene3D" id="2.40.30.170">
    <property type="match status" value="1"/>
</dbReference>
<feature type="domain" description="CyaD-like alpha-helical hairpin" evidence="11">
    <location>
        <begin position="128"/>
        <end position="323"/>
    </location>
</feature>
<dbReference type="PRINTS" id="PR01490">
    <property type="entry name" value="RTXTOXIND"/>
</dbReference>
<evidence type="ECO:0000256" key="4">
    <source>
        <dbReference type="ARBA" id="ARBA00022475"/>
    </source>
</evidence>
<accession>A0A918P5H6</accession>
<dbReference type="Gene3D" id="1.10.287.1490">
    <property type="match status" value="1"/>
</dbReference>
<keyword evidence="8" id="KW-0472">Membrane</keyword>
<dbReference type="InterPro" id="IPR010129">
    <property type="entry name" value="T1SS_HlyD"/>
</dbReference>
<dbReference type="InterPro" id="IPR006144">
    <property type="entry name" value="Secretion_HlyD_CS"/>
</dbReference>
<dbReference type="GO" id="GO:0009306">
    <property type="term" value="P:protein secretion"/>
    <property type="evidence" value="ECO:0007669"/>
    <property type="project" value="InterPro"/>
</dbReference>
<feature type="coiled-coil region" evidence="10">
    <location>
        <begin position="197"/>
        <end position="231"/>
    </location>
</feature>
<keyword evidence="14" id="KW-1185">Reference proteome</keyword>
<feature type="coiled-coil region" evidence="10">
    <location>
        <begin position="256"/>
        <end position="319"/>
    </location>
</feature>
<evidence type="ECO:0000313" key="14">
    <source>
        <dbReference type="Proteomes" id="UP000645257"/>
    </source>
</evidence>
<evidence type="ECO:0000256" key="7">
    <source>
        <dbReference type="ARBA" id="ARBA00022989"/>
    </source>
</evidence>
<dbReference type="PANTHER" id="PTHR30386:SF27">
    <property type="entry name" value="MEMBRANE FUSION PROTEIN (MFP) FAMILY PROTEIN"/>
    <property type="match status" value="1"/>
</dbReference>
<dbReference type="GO" id="GO:0005886">
    <property type="term" value="C:plasma membrane"/>
    <property type="evidence" value="ECO:0007669"/>
    <property type="project" value="UniProtKB-SubCell"/>
</dbReference>
<evidence type="ECO:0000256" key="5">
    <source>
        <dbReference type="ARBA" id="ARBA00022519"/>
    </source>
</evidence>